<dbReference type="GO" id="GO:0016740">
    <property type="term" value="F:transferase activity"/>
    <property type="evidence" value="ECO:0007669"/>
    <property type="project" value="UniProtKB-KW"/>
</dbReference>
<evidence type="ECO:0000313" key="2">
    <source>
        <dbReference type="EMBL" id="TET12609.1"/>
    </source>
</evidence>
<dbReference type="Pfam" id="PF00814">
    <property type="entry name" value="TsaD"/>
    <property type="match status" value="1"/>
</dbReference>
<evidence type="ECO:0000259" key="1">
    <source>
        <dbReference type="Pfam" id="PF00814"/>
    </source>
</evidence>
<dbReference type="CDD" id="cd24032">
    <property type="entry name" value="ASKHA_NBD_TsaB"/>
    <property type="match status" value="1"/>
</dbReference>
<dbReference type="EMBL" id="SOKJ01000064">
    <property type="protein sequence ID" value="TET12609.1"/>
    <property type="molecule type" value="Genomic_DNA"/>
</dbReference>
<reference evidence="2 3" key="1">
    <citation type="submission" date="2019-03" db="EMBL/GenBank/DDBJ databases">
        <title>Metabolic potential of uncultured bacteria and archaea associated with petroleum seepage in deep-sea sediments.</title>
        <authorList>
            <person name="Dong X."/>
            <person name="Hubert C."/>
        </authorList>
    </citation>
    <scope>NUCLEOTIDE SEQUENCE [LARGE SCALE GENOMIC DNA]</scope>
    <source>
        <strain evidence="2">E44_bin7</strain>
    </source>
</reference>
<sequence length="238" mass="26307">MQQQKKIVLRPILLLLGIDTSIKKGVLCLGDRKRILTKQILAPHSSSKELLPLLDTLIKEKGLKTEDLEGIVVSLGPGSFTGLRIGLSLAKSLAFILEIPLVGVPTLNTWAASTPAKGIICPLYRAYGNKLYAGFYKKDEEKLLGLSKYLFLPLEEIIGQTLEKFSPRKVTFLTLRECKDLASEIKKIKNSSLFFLEETSLARALLGLGEEKIKRGEMDEVSTLVPLYISSPNVTHSV</sequence>
<dbReference type="Gene3D" id="3.30.420.40">
    <property type="match status" value="2"/>
</dbReference>
<proteinExistence type="predicted"/>
<protein>
    <submittedName>
        <fullName evidence="2">tRNA (Adenosine(37)-N6)-threonylcarbamoyltransferase complex dimerization subunit type 1 TsaB</fullName>
    </submittedName>
</protein>
<name>A0A523S450_UNCAE</name>
<organism evidence="2 3">
    <name type="scientific">Aerophobetes bacterium</name>
    <dbReference type="NCBI Taxonomy" id="2030807"/>
    <lineage>
        <taxon>Bacteria</taxon>
        <taxon>Candidatus Aerophobota</taxon>
    </lineage>
</organism>
<dbReference type="PANTHER" id="PTHR11735:SF11">
    <property type="entry name" value="TRNA THREONYLCARBAMOYLADENOSINE BIOSYNTHESIS PROTEIN TSAB"/>
    <property type="match status" value="1"/>
</dbReference>
<dbReference type="Proteomes" id="UP000316360">
    <property type="component" value="Unassembled WGS sequence"/>
</dbReference>
<feature type="domain" description="Gcp-like" evidence="1">
    <location>
        <begin position="43"/>
        <end position="159"/>
    </location>
</feature>
<comment type="caution">
    <text evidence="2">The sequence shown here is derived from an EMBL/GenBank/DDBJ whole genome shotgun (WGS) entry which is preliminary data.</text>
</comment>
<dbReference type="InterPro" id="IPR000905">
    <property type="entry name" value="Gcp-like_dom"/>
</dbReference>
<accession>A0A523S450</accession>
<evidence type="ECO:0000313" key="3">
    <source>
        <dbReference type="Proteomes" id="UP000316360"/>
    </source>
</evidence>
<dbReference type="AlphaFoldDB" id="A0A523S450"/>
<gene>
    <name evidence="2" type="primary">tsaB</name>
    <name evidence="2" type="ORF">E3J84_01270</name>
</gene>
<keyword evidence="2" id="KW-0808">Transferase</keyword>
<dbReference type="PANTHER" id="PTHR11735">
    <property type="entry name" value="TRNA N6-ADENOSINE THREONYLCARBAMOYLTRANSFERASE"/>
    <property type="match status" value="1"/>
</dbReference>
<dbReference type="GO" id="GO:0002949">
    <property type="term" value="P:tRNA threonylcarbamoyladenosine modification"/>
    <property type="evidence" value="ECO:0007669"/>
    <property type="project" value="InterPro"/>
</dbReference>
<dbReference type="GO" id="GO:0005829">
    <property type="term" value="C:cytosol"/>
    <property type="evidence" value="ECO:0007669"/>
    <property type="project" value="TreeGrafter"/>
</dbReference>
<dbReference type="InterPro" id="IPR022496">
    <property type="entry name" value="T6A_TsaB"/>
</dbReference>
<dbReference type="InterPro" id="IPR043129">
    <property type="entry name" value="ATPase_NBD"/>
</dbReference>
<dbReference type="SUPFAM" id="SSF53067">
    <property type="entry name" value="Actin-like ATPase domain"/>
    <property type="match status" value="1"/>
</dbReference>
<dbReference type="NCBIfam" id="TIGR03725">
    <property type="entry name" value="T6A_YeaZ"/>
    <property type="match status" value="1"/>
</dbReference>